<dbReference type="GO" id="GO:0004089">
    <property type="term" value="F:carbonate dehydratase activity"/>
    <property type="evidence" value="ECO:0007669"/>
    <property type="project" value="InterPro"/>
</dbReference>
<keyword evidence="2" id="KW-0862">Zinc</keyword>
<proteinExistence type="inferred from homology"/>
<evidence type="ECO:0000256" key="2">
    <source>
        <dbReference type="PIRSR" id="PIRSR601765-1"/>
    </source>
</evidence>
<dbReference type="SMART" id="SM00947">
    <property type="entry name" value="Pro_CA"/>
    <property type="match status" value="1"/>
</dbReference>
<evidence type="ECO:0000256" key="1">
    <source>
        <dbReference type="ARBA" id="ARBA00006217"/>
    </source>
</evidence>
<gene>
    <name evidence="3" type="ORF">Q664_19555</name>
</gene>
<comment type="cofactor">
    <cofactor evidence="2">
        <name>Zn(2+)</name>
        <dbReference type="ChEBI" id="CHEBI:29105"/>
    </cofactor>
    <text evidence="2">Binds 1 zinc ion per subunit.</text>
</comment>
<dbReference type="SUPFAM" id="SSF53056">
    <property type="entry name" value="beta-carbonic anhydrase, cab"/>
    <property type="match status" value="1"/>
</dbReference>
<dbReference type="AlphaFoldDB" id="A0A084STK8"/>
<reference evidence="3 4" key="1">
    <citation type="submission" date="2014-07" db="EMBL/GenBank/DDBJ databases">
        <title>Draft Genome Sequence of Gephyronic Acid Producer, Cystobacter violaceus Strain Cb vi76.</title>
        <authorList>
            <person name="Stevens D.C."/>
            <person name="Young J."/>
            <person name="Carmichael R."/>
            <person name="Tan J."/>
            <person name="Taylor R.E."/>
        </authorList>
    </citation>
    <scope>NUCLEOTIDE SEQUENCE [LARGE SCALE GENOMIC DNA]</scope>
    <source>
        <strain evidence="3 4">Cb vi76</strain>
    </source>
</reference>
<dbReference type="InterPro" id="IPR001765">
    <property type="entry name" value="Carbonic_anhydrase"/>
</dbReference>
<sequence>MTIAGIPPAPLPADQALQRLREGNRRFVQHVRIPDAAGERAALAAGQSPFAAILSCSDSRVPSELVFDQGLGDLFVIRVAGNVVAPSLIGSVEFAAATFGTRLVVVMGHSRCGAIKATLDFIQHSVDAPSENIHDIVDRCRPAVESVVHAAGPGVDRARLMHEAGRANVRQSCAHLRHGSRLLERLIQEEGLMVVGADYSLDTGEVDFFDGLPR</sequence>
<dbReference type="InterPro" id="IPR036874">
    <property type="entry name" value="Carbonic_anhydrase_sf"/>
</dbReference>
<dbReference type="PANTHER" id="PTHR11002">
    <property type="entry name" value="CARBONIC ANHYDRASE"/>
    <property type="match status" value="1"/>
</dbReference>
<dbReference type="Proteomes" id="UP000028547">
    <property type="component" value="Unassembled WGS sequence"/>
</dbReference>
<feature type="binding site" evidence="2">
    <location>
        <position position="109"/>
    </location>
    <ligand>
        <name>Zn(2+)</name>
        <dbReference type="ChEBI" id="CHEBI:29105"/>
    </ligand>
</feature>
<name>A0A084STK8_9BACT</name>
<evidence type="ECO:0000313" key="4">
    <source>
        <dbReference type="Proteomes" id="UP000028547"/>
    </source>
</evidence>
<feature type="binding site" evidence="2">
    <location>
        <position position="56"/>
    </location>
    <ligand>
        <name>Zn(2+)</name>
        <dbReference type="ChEBI" id="CHEBI:29105"/>
    </ligand>
</feature>
<dbReference type="PANTHER" id="PTHR11002:SF79">
    <property type="entry name" value="CARBONIC ANHYDRASE 2"/>
    <property type="match status" value="1"/>
</dbReference>
<evidence type="ECO:0000313" key="3">
    <source>
        <dbReference type="EMBL" id="KFA91793.1"/>
    </source>
</evidence>
<comment type="similarity">
    <text evidence="1">Belongs to the beta-class carbonic anhydrase family.</text>
</comment>
<feature type="binding site" evidence="2">
    <location>
        <position position="112"/>
    </location>
    <ligand>
        <name>Zn(2+)</name>
        <dbReference type="ChEBI" id="CHEBI:29105"/>
    </ligand>
</feature>
<feature type="binding site" evidence="2">
    <location>
        <position position="58"/>
    </location>
    <ligand>
        <name>Zn(2+)</name>
        <dbReference type="ChEBI" id="CHEBI:29105"/>
    </ligand>
</feature>
<dbReference type="RefSeq" id="WP_043397424.1">
    <property type="nucleotide sequence ID" value="NZ_JPMI01000129.1"/>
</dbReference>
<dbReference type="Pfam" id="PF00484">
    <property type="entry name" value="Pro_CA"/>
    <property type="match status" value="1"/>
</dbReference>
<accession>A0A084STK8</accession>
<dbReference type="EMBL" id="JPMI01000129">
    <property type="protein sequence ID" value="KFA91793.1"/>
    <property type="molecule type" value="Genomic_DNA"/>
</dbReference>
<keyword evidence="2" id="KW-0479">Metal-binding</keyword>
<organism evidence="3 4">
    <name type="scientific">Archangium violaceum Cb vi76</name>
    <dbReference type="NCBI Taxonomy" id="1406225"/>
    <lineage>
        <taxon>Bacteria</taxon>
        <taxon>Pseudomonadati</taxon>
        <taxon>Myxococcota</taxon>
        <taxon>Myxococcia</taxon>
        <taxon>Myxococcales</taxon>
        <taxon>Cystobacterineae</taxon>
        <taxon>Archangiaceae</taxon>
        <taxon>Archangium</taxon>
    </lineage>
</organism>
<protein>
    <submittedName>
        <fullName evidence="3">Carbonic anhydrase</fullName>
    </submittedName>
</protein>
<dbReference type="Gene3D" id="3.40.1050.10">
    <property type="entry name" value="Carbonic anhydrase"/>
    <property type="match status" value="1"/>
</dbReference>
<comment type="caution">
    <text evidence="3">The sequence shown here is derived from an EMBL/GenBank/DDBJ whole genome shotgun (WGS) entry which is preliminary data.</text>
</comment>
<dbReference type="GO" id="GO:0008270">
    <property type="term" value="F:zinc ion binding"/>
    <property type="evidence" value="ECO:0007669"/>
    <property type="project" value="InterPro"/>
</dbReference>